<feature type="transmembrane region" description="Helical" evidence="6">
    <location>
        <begin position="284"/>
        <end position="302"/>
    </location>
</feature>
<accession>A0ABW0LX14</accession>
<protein>
    <submittedName>
        <fullName evidence="7">ABC transporter permease</fullName>
    </submittedName>
</protein>
<evidence type="ECO:0000256" key="3">
    <source>
        <dbReference type="ARBA" id="ARBA00022692"/>
    </source>
</evidence>
<feature type="transmembrane region" description="Helical" evidence="6">
    <location>
        <begin position="205"/>
        <end position="226"/>
    </location>
</feature>
<dbReference type="PANTHER" id="PTHR43370:SF1">
    <property type="entry name" value="GUANOSINE ABC TRANSPORTER PERMEASE PROTEIN NUPQ"/>
    <property type="match status" value="1"/>
</dbReference>
<sequence>MDIATLGNMLNTAFVFSTALILAALGGILSERSGVVNIGLEGLMTAGAFASAVSAFRAEEAGYGAASPWIGLIAGALFGVLFALIHAVATITFRADQVVSGIVINFIATGSTLYLVKQLFDGAGETSLVDETFHKWEIPGLSEIPIIGDGIFNAYPTTYLAIILVGIVFYVLYKSTFGLRLRAVGEHPSAADTVGIKVLRMRYTAVLLSGLLAGMGGATIALTTTGTFSHNTISGQGFIALAAVIFGKWNPLGAMGAAVFFGFAQSINNVLQLFDFSSHIPSEFIYMLPYVLTILVLVGAVGRSRAPGALGEPYYQGKR</sequence>
<evidence type="ECO:0000256" key="4">
    <source>
        <dbReference type="ARBA" id="ARBA00022989"/>
    </source>
</evidence>
<feature type="transmembrane region" description="Helical" evidence="6">
    <location>
        <begin position="69"/>
        <end position="91"/>
    </location>
</feature>
<keyword evidence="3 6" id="KW-0812">Transmembrane</keyword>
<evidence type="ECO:0000313" key="8">
    <source>
        <dbReference type="Proteomes" id="UP001596105"/>
    </source>
</evidence>
<dbReference type="CDD" id="cd06580">
    <property type="entry name" value="TM_PBP1_transp_TpRbsC_like"/>
    <property type="match status" value="1"/>
</dbReference>
<dbReference type="RefSeq" id="WP_209750338.1">
    <property type="nucleotide sequence ID" value="NZ_JBHSMH010000036.1"/>
</dbReference>
<evidence type="ECO:0000256" key="2">
    <source>
        <dbReference type="ARBA" id="ARBA00022475"/>
    </source>
</evidence>
<dbReference type="InterPro" id="IPR001851">
    <property type="entry name" value="ABC_transp_permease"/>
</dbReference>
<feature type="transmembrane region" description="Helical" evidence="6">
    <location>
        <begin position="154"/>
        <end position="173"/>
    </location>
</feature>
<dbReference type="EMBL" id="JBHSMH010000036">
    <property type="protein sequence ID" value="MFC5469502.1"/>
    <property type="molecule type" value="Genomic_DNA"/>
</dbReference>
<dbReference type="PANTHER" id="PTHR43370">
    <property type="entry name" value="SUGAR ABC TRANSPORTER INTEGRAL MEMBRANE PROTEIN-RELATED"/>
    <property type="match status" value="1"/>
</dbReference>
<organism evidence="7 8">
    <name type="scientific">Cohnella suwonensis</name>
    <dbReference type="NCBI Taxonomy" id="696072"/>
    <lineage>
        <taxon>Bacteria</taxon>
        <taxon>Bacillati</taxon>
        <taxon>Bacillota</taxon>
        <taxon>Bacilli</taxon>
        <taxon>Bacillales</taxon>
        <taxon>Paenibacillaceae</taxon>
        <taxon>Cohnella</taxon>
    </lineage>
</organism>
<proteinExistence type="predicted"/>
<feature type="transmembrane region" description="Helical" evidence="6">
    <location>
        <begin position="238"/>
        <end position="263"/>
    </location>
</feature>
<evidence type="ECO:0000256" key="1">
    <source>
        <dbReference type="ARBA" id="ARBA00004651"/>
    </source>
</evidence>
<keyword evidence="4 6" id="KW-1133">Transmembrane helix</keyword>
<feature type="transmembrane region" description="Helical" evidence="6">
    <location>
        <begin position="12"/>
        <end position="29"/>
    </location>
</feature>
<dbReference type="Proteomes" id="UP001596105">
    <property type="component" value="Unassembled WGS sequence"/>
</dbReference>
<name>A0ABW0LX14_9BACL</name>
<evidence type="ECO:0000313" key="7">
    <source>
        <dbReference type="EMBL" id="MFC5469502.1"/>
    </source>
</evidence>
<feature type="transmembrane region" description="Helical" evidence="6">
    <location>
        <begin position="36"/>
        <end position="57"/>
    </location>
</feature>
<keyword evidence="5 6" id="KW-0472">Membrane</keyword>
<reference evidence="8" key="1">
    <citation type="journal article" date="2019" name="Int. J. Syst. Evol. Microbiol.">
        <title>The Global Catalogue of Microorganisms (GCM) 10K type strain sequencing project: providing services to taxonomists for standard genome sequencing and annotation.</title>
        <authorList>
            <consortium name="The Broad Institute Genomics Platform"/>
            <consortium name="The Broad Institute Genome Sequencing Center for Infectious Disease"/>
            <person name="Wu L."/>
            <person name="Ma J."/>
        </authorList>
    </citation>
    <scope>NUCLEOTIDE SEQUENCE [LARGE SCALE GENOMIC DNA]</scope>
    <source>
        <strain evidence="8">CCUG 57113</strain>
    </source>
</reference>
<feature type="transmembrane region" description="Helical" evidence="6">
    <location>
        <begin position="98"/>
        <end position="116"/>
    </location>
</feature>
<keyword evidence="2" id="KW-1003">Cell membrane</keyword>
<comment type="caution">
    <text evidence="7">The sequence shown here is derived from an EMBL/GenBank/DDBJ whole genome shotgun (WGS) entry which is preliminary data.</text>
</comment>
<dbReference type="Pfam" id="PF02653">
    <property type="entry name" value="BPD_transp_2"/>
    <property type="match status" value="1"/>
</dbReference>
<keyword evidence="8" id="KW-1185">Reference proteome</keyword>
<evidence type="ECO:0000256" key="6">
    <source>
        <dbReference type="SAM" id="Phobius"/>
    </source>
</evidence>
<evidence type="ECO:0000256" key="5">
    <source>
        <dbReference type="ARBA" id="ARBA00023136"/>
    </source>
</evidence>
<comment type="subcellular location">
    <subcellularLocation>
        <location evidence="1">Cell membrane</location>
        <topology evidence="1">Multi-pass membrane protein</topology>
    </subcellularLocation>
</comment>
<gene>
    <name evidence="7" type="ORF">ACFPPD_12285</name>
</gene>